<dbReference type="EMBL" id="LJXT01000080">
    <property type="protein sequence ID" value="KPQ13762.1"/>
    <property type="molecule type" value="Genomic_DNA"/>
</dbReference>
<name>A0A0N8KFC6_9BACT</name>
<keyword evidence="1" id="KW-1133">Transmembrane helix</keyword>
<accession>A0A0N8KFC6</accession>
<feature type="transmembrane region" description="Helical" evidence="1">
    <location>
        <begin position="79"/>
        <end position="102"/>
    </location>
</feature>
<gene>
    <name evidence="2" type="ORF">HLUCCX10_12080</name>
</gene>
<feature type="transmembrane region" description="Helical" evidence="1">
    <location>
        <begin position="108"/>
        <end position="126"/>
    </location>
</feature>
<keyword evidence="1" id="KW-0812">Transmembrane</keyword>
<evidence type="ECO:0000313" key="3">
    <source>
        <dbReference type="Proteomes" id="UP000050421"/>
    </source>
</evidence>
<dbReference type="PATRIC" id="fig|1305737.6.peg.3056"/>
<evidence type="ECO:0000313" key="2">
    <source>
        <dbReference type="EMBL" id="KPQ13762.1"/>
    </source>
</evidence>
<dbReference type="STRING" id="1305737.GCA_000526355_03446"/>
<proteinExistence type="predicted"/>
<reference evidence="2 3" key="1">
    <citation type="submission" date="2015-09" db="EMBL/GenBank/DDBJ databases">
        <title>Identification and resolution of microdiversity through metagenomic sequencing of parallel consortia.</title>
        <authorList>
            <person name="Nelson W.C."/>
            <person name="Romine M.F."/>
            <person name="Lindemann S.R."/>
        </authorList>
    </citation>
    <scope>NUCLEOTIDE SEQUENCE [LARGE SCALE GENOMIC DNA]</scope>
    <source>
        <strain evidence="2">HL-49</strain>
    </source>
</reference>
<sequence length="134" mass="15403">MKFPSIFRTASPSRFDIKPRYYDPVKEELEQRTSRIKKELEAEGKLGDLDEADRLRHYETGIRGAFAHHQGIRPRATSVLASTAMLRTLIFLILVGGLAGYIYFGPVIFEYLLYIVLIIAVGYFFSKLKNKSKR</sequence>
<keyword evidence="1" id="KW-0472">Membrane</keyword>
<evidence type="ECO:0000256" key="1">
    <source>
        <dbReference type="SAM" id="Phobius"/>
    </source>
</evidence>
<protein>
    <submittedName>
        <fullName evidence="2">Uncharacterized protein</fullName>
    </submittedName>
</protein>
<organism evidence="2 3">
    <name type="scientific">Algoriphagus marincola HL-49</name>
    <dbReference type="NCBI Taxonomy" id="1305737"/>
    <lineage>
        <taxon>Bacteria</taxon>
        <taxon>Pseudomonadati</taxon>
        <taxon>Bacteroidota</taxon>
        <taxon>Cytophagia</taxon>
        <taxon>Cytophagales</taxon>
        <taxon>Cyclobacteriaceae</taxon>
        <taxon>Algoriphagus</taxon>
    </lineage>
</organism>
<dbReference type="AlphaFoldDB" id="A0A0N8KFC6"/>
<comment type="caution">
    <text evidence="2">The sequence shown here is derived from an EMBL/GenBank/DDBJ whole genome shotgun (WGS) entry which is preliminary data.</text>
</comment>
<dbReference type="Proteomes" id="UP000050421">
    <property type="component" value="Unassembled WGS sequence"/>
</dbReference>
<dbReference type="OrthoDB" id="1494520at2"/>
<dbReference type="eggNOG" id="ENOG5032X7B">
    <property type="taxonomic scope" value="Bacteria"/>
</dbReference>